<comment type="caution">
    <text evidence="4">The sequence shown here is derived from an EMBL/GenBank/DDBJ whole genome shotgun (WGS) entry which is preliminary data.</text>
</comment>
<protein>
    <submittedName>
        <fullName evidence="4">Uncharacterized protein</fullName>
    </submittedName>
</protein>
<dbReference type="OrthoDB" id="10252740at2759"/>
<dbReference type="Gene3D" id="2.170.260.10">
    <property type="entry name" value="paz domain"/>
    <property type="match status" value="1"/>
</dbReference>
<name>A0A507ARS9_9PEZI</name>
<dbReference type="Pfam" id="PF02171">
    <property type="entry name" value="Piwi"/>
    <property type="match status" value="1"/>
</dbReference>
<dbReference type="RefSeq" id="XP_030991878.1">
    <property type="nucleotide sequence ID" value="XM_031135435.1"/>
</dbReference>
<dbReference type="EMBL" id="SKBQ01000005">
    <property type="protein sequence ID" value="TPX10167.1"/>
    <property type="molecule type" value="Genomic_DNA"/>
</dbReference>
<accession>A0A507ARS9</accession>
<dbReference type="GO" id="GO:0003723">
    <property type="term" value="F:RNA binding"/>
    <property type="evidence" value="ECO:0007669"/>
    <property type="project" value="InterPro"/>
</dbReference>
<dbReference type="SUPFAM" id="SSF101690">
    <property type="entry name" value="PAZ domain"/>
    <property type="match status" value="1"/>
</dbReference>
<gene>
    <name evidence="4" type="ORF">E0L32_001364</name>
</gene>
<dbReference type="SMART" id="SM00950">
    <property type="entry name" value="Piwi"/>
    <property type="match status" value="1"/>
</dbReference>
<feature type="compositionally biased region" description="Gly residues" evidence="1">
    <location>
        <begin position="53"/>
        <end position="68"/>
    </location>
</feature>
<dbReference type="InterPro" id="IPR045246">
    <property type="entry name" value="Piwi_ago-like"/>
</dbReference>
<dbReference type="SMART" id="SM01163">
    <property type="entry name" value="DUF1785"/>
    <property type="match status" value="1"/>
</dbReference>
<feature type="compositionally biased region" description="Gly residues" evidence="1">
    <location>
        <begin position="90"/>
        <end position="99"/>
    </location>
</feature>
<feature type="domain" description="PAZ" evidence="2">
    <location>
        <begin position="446"/>
        <end position="556"/>
    </location>
</feature>
<dbReference type="InterPro" id="IPR014811">
    <property type="entry name" value="ArgoL1"/>
</dbReference>
<feature type="compositionally biased region" description="Gly residues" evidence="1">
    <location>
        <begin position="8"/>
        <end position="18"/>
    </location>
</feature>
<dbReference type="InterPro" id="IPR036397">
    <property type="entry name" value="RNaseH_sf"/>
</dbReference>
<evidence type="ECO:0000256" key="1">
    <source>
        <dbReference type="SAM" id="MobiDB-lite"/>
    </source>
</evidence>
<evidence type="ECO:0000259" key="2">
    <source>
        <dbReference type="PROSITE" id="PS50821"/>
    </source>
</evidence>
<feature type="region of interest" description="Disordered" evidence="1">
    <location>
        <begin position="1"/>
        <end position="150"/>
    </location>
</feature>
<proteinExistence type="predicted"/>
<dbReference type="GeneID" id="41968811"/>
<reference evidence="4 5" key="1">
    <citation type="submission" date="2019-06" db="EMBL/GenBank/DDBJ databases">
        <title>Draft genome sequence of the filamentous fungus Phialemoniopsis curvata isolated from diesel fuel.</title>
        <authorList>
            <person name="Varaljay V.A."/>
            <person name="Lyon W.J."/>
            <person name="Crouch A.L."/>
            <person name="Drake C.E."/>
            <person name="Hollomon J.M."/>
            <person name="Nadeau L.J."/>
            <person name="Nunn H.S."/>
            <person name="Stevenson B.S."/>
            <person name="Bojanowski C.L."/>
            <person name="Crookes-Goodson W.J."/>
        </authorList>
    </citation>
    <scope>NUCLEOTIDE SEQUENCE [LARGE SCALE GENOMIC DNA]</scope>
    <source>
        <strain evidence="4 5">D216</strain>
    </source>
</reference>
<evidence type="ECO:0000259" key="3">
    <source>
        <dbReference type="PROSITE" id="PS50822"/>
    </source>
</evidence>
<dbReference type="Proteomes" id="UP000319257">
    <property type="component" value="Unassembled WGS sequence"/>
</dbReference>
<dbReference type="InterPro" id="IPR036085">
    <property type="entry name" value="PAZ_dom_sf"/>
</dbReference>
<dbReference type="InterPro" id="IPR003165">
    <property type="entry name" value="Piwi"/>
</dbReference>
<feature type="compositionally biased region" description="Low complexity" evidence="1">
    <location>
        <begin position="69"/>
        <end position="81"/>
    </location>
</feature>
<dbReference type="Pfam" id="PF16488">
    <property type="entry name" value="ArgoL2"/>
    <property type="match status" value="1"/>
</dbReference>
<dbReference type="Pfam" id="PF16486">
    <property type="entry name" value="ArgoN"/>
    <property type="match status" value="1"/>
</dbReference>
<dbReference type="Gene3D" id="3.30.420.10">
    <property type="entry name" value="Ribonuclease H-like superfamily/Ribonuclease H"/>
    <property type="match status" value="1"/>
</dbReference>
<dbReference type="InterPro" id="IPR012337">
    <property type="entry name" value="RNaseH-like_sf"/>
</dbReference>
<dbReference type="InterPro" id="IPR032474">
    <property type="entry name" value="Argonaute_N"/>
</dbReference>
<dbReference type="CDD" id="cd04657">
    <property type="entry name" value="Piwi_ago-like"/>
    <property type="match status" value="1"/>
</dbReference>
<dbReference type="PROSITE" id="PS50822">
    <property type="entry name" value="PIWI"/>
    <property type="match status" value="1"/>
</dbReference>
<dbReference type="InterPro" id="IPR003100">
    <property type="entry name" value="PAZ_dom"/>
</dbReference>
<dbReference type="CDD" id="cd02846">
    <property type="entry name" value="PAZ_argonaute_like"/>
    <property type="match status" value="1"/>
</dbReference>
<keyword evidence="5" id="KW-1185">Reference proteome</keyword>
<organism evidence="4 5">
    <name type="scientific">Thyridium curvatum</name>
    <dbReference type="NCBI Taxonomy" id="1093900"/>
    <lineage>
        <taxon>Eukaryota</taxon>
        <taxon>Fungi</taxon>
        <taxon>Dikarya</taxon>
        <taxon>Ascomycota</taxon>
        <taxon>Pezizomycotina</taxon>
        <taxon>Sordariomycetes</taxon>
        <taxon>Sordariomycetidae</taxon>
        <taxon>Thyridiales</taxon>
        <taxon>Thyridiaceae</taxon>
        <taxon>Thyridium</taxon>
    </lineage>
</organism>
<dbReference type="PANTHER" id="PTHR22891">
    <property type="entry name" value="EUKARYOTIC TRANSLATION INITIATION FACTOR 2C"/>
    <property type="match status" value="1"/>
</dbReference>
<sequence length="1092" mass="119014">MSDSQSQGGPGGGQGQGQGRNAAPSQDPQGGPSGGDQVRPLWSQIASRPSQAQGGGLQASRHAGGGASQAGPSQGGQARQSYPQAADGPSQGGFQGGESSGLQSSRHSQAGRGTPRGGNRRGRGNPPRNSSGWGPRAQNSSRGPDITKLENDIVTSLNKDTKAMATQMGQMSLGGSIAVDHRRLPQRPSFGTRGAAVVIRANYFDLRLNIPQKLYQCNLEAGYADQTGKEVKGKLLQKVISAALATLQIECPFATEFKNLVISLEEFEVPSDRIVRCHLPPLDPDSTASQGPEFMVRVSPFQQLDPHDLTEWLQDMRENSEGFPKYHDIISAMDIIMGHALRQSTDVAAVGRSRFFPLVQHQGPKEGRLLSNGSKLIMRGFFQSVRPATGRLLLNVNVTHGIFRPSGPLSAQLKGLALNKMKGYEANTYDTRQKLSQFSKTISKARVLCDLFDVQGRPKRVEKTIIGLAVKGDGNKREPTKPPRFVHQYGGPHRVSFYMSADSSQGLKLSRDGYISVADYFMQRYQLETDASLPVVNVGTTSNPIYIPAERCTILGGQSLRGTLSGTDSAEMIRFACRAPQPNEKSILQEGRALLKLDDNPLLDAFGVEIGPNLVTVQARVLPIPQIDMAGGSPLTPSNASWNFTGRKVAQAGRTINKVVWFLVKRNGDVRESELNGLKAQINEWLKFWQQRMGIAISTQAQNTVAGYPLSVYDGSIMQDVHNGMDQKLKGLGTFSMPGPLAILIVPDRDTELYRAIKTFGDVKLGIHTLCVTKQKFDKGKSDQSITTNIGLKVNLKVGGINHRLKHDFAMVKNKSTMFVGYDVIHPTNLPMNAKGPGTADLKSQVGLVISLDADLAQWPAIAWNQAGGVEMLGDALVDKFASRLDLWSRHNGNKLPENIVIFRDGVSESQFEQVIDKELPSIRKAYAKEVAQRGLKPEKTARISIIVSVKRHQTRFYPTGEVTGKNTNIKPATVVDRGVTTARYWEFFLTAHAAVQGTARPARYTVIYDEIFKADHGNGAANYVEKLTHDMCYAYNRATKAVSICPPAYFADLVCTRARLHNQDQLEAAAAGSASVDIMVNKRLADSMYYI</sequence>
<dbReference type="Gene3D" id="3.40.50.2300">
    <property type="match status" value="1"/>
</dbReference>
<dbReference type="Pfam" id="PF08699">
    <property type="entry name" value="ArgoL1"/>
    <property type="match status" value="1"/>
</dbReference>
<dbReference type="InterPro" id="IPR032472">
    <property type="entry name" value="ArgoL2"/>
</dbReference>
<dbReference type="STRING" id="1093900.A0A507ARS9"/>
<feature type="domain" description="Piwi" evidence="3">
    <location>
        <begin position="741"/>
        <end position="1064"/>
    </location>
</feature>
<dbReference type="InParanoid" id="A0A507ARS9"/>
<dbReference type="AlphaFoldDB" id="A0A507ARS9"/>
<dbReference type="SUPFAM" id="SSF53098">
    <property type="entry name" value="Ribonuclease H-like"/>
    <property type="match status" value="1"/>
</dbReference>
<evidence type="ECO:0000313" key="5">
    <source>
        <dbReference type="Proteomes" id="UP000319257"/>
    </source>
</evidence>
<dbReference type="PROSITE" id="PS50821">
    <property type="entry name" value="PAZ"/>
    <property type="match status" value="1"/>
</dbReference>
<evidence type="ECO:0000313" key="4">
    <source>
        <dbReference type="EMBL" id="TPX10167.1"/>
    </source>
</evidence>